<evidence type="ECO:0008006" key="6">
    <source>
        <dbReference type="Google" id="ProtNLM"/>
    </source>
</evidence>
<accession>A0AAW5VKD8</accession>
<feature type="transmembrane region" description="Helical" evidence="1">
    <location>
        <begin position="87"/>
        <end position="109"/>
    </location>
</feature>
<keyword evidence="1" id="KW-0472">Membrane</keyword>
<evidence type="ECO:0000313" key="2">
    <source>
        <dbReference type="EMBL" id="MCW7527801.1"/>
    </source>
</evidence>
<proteinExistence type="predicted"/>
<dbReference type="EMBL" id="JAMQPL010000008">
    <property type="protein sequence ID" value="MCW7531614.1"/>
    <property type="molecule type" value="Genomic_DNA"/>
</dbReference>
<organism evidence="3 4">
    <name type="scientific">Leptospira soteropolitanensis</name>
    <dbReference type="NCBI Taxonomy" id="2950025"/>
    <lineage>
        <taxon>Bacteria</taxon>
        <taxon>Pseudomonadati</taxon>
        <taxon>Spirochaetota</taxon>
        <taxon>Spirochaetia</taxon>
        <taxon>Leptospirales</taxon>
        <taxon>Leptospiraceae</taxon>
        <taxon>Leptospira</taxon>
    </lineage>
</organism>
<evidence type="ECO:0000256" key="1">
    <source>
        <dbReference type="SAM" id="Phobius"/>
    </source>
</evidence>
<keyword evidence="1" id="KW-1133">Transmembrane helix</keyword>
<gene>
    <name evidence="2" type="ORF">ND861_15695</name>
    <name evidence="3" type="ORF">ND862_15460</name>
</gene>
<evidence type="ECO:0000313" key="4">
    <source>
        <dbReference type="Proteomes" id="UP001208540"/>
    </source>
</evidence>
<protein>
    <recommendedName>
        <fullName evidence="6">Yip1 domain-containing protein</fullName>
    </recommendedName>
</protein>
<dbReference type="EMBL" id="JAMQPM010000008">
    <property type="protein sequence ID" value="MCW7527801.1"/>
    <property type="molecule type" value="Genomic_DNA"/>
</dbReference>
<dbReference type="RefSeq" id="WP_265352897.1">
    <property type="nucleotide sequence ID" value="NZ_JAMQPM010000008.1"/>
</dbReference>
<reference evidence="3 5" key="1">
    <citation type="submission" date="2022-06" db="EMBL/GenBank/DDBJ databases">
        <title>Leptospira isolates from biofilms formed at urban environments.</title>
        <authorList>
            <person name="Ribeiro P.S."/>
            <person name="Sousa T."/>
            <person name="Carvalho N."/>
            <person name="Aburjaile F."/>
            <person name="Neves F."/>
            <person name="Oliveira D."/>
            <person name="Blanco L."/>
            <person name="Lima J."/>
            <person name="Costa F."/>
            <person name="Brenig B."/>
            <person name="Soares S."/>
            <person name="Ramos R."/>
            <person name="Goes-Neto A."/>
            <person name="Matiuzzi M."/>
            <person name="Azevedo V."/>
            <person name="Ristow P."/>
        </authorList>
    </citation>
    <scope>NUCLEOTIDE SEQUENCE</scope>
    <source>
        <strain evidence="2 5">VSF19</strain>
        <strain evidence="3">VSF20</strain>
    </source>
</reference>
<evidence type="ECO:0000313" key="5">
    <source>
        <dbReference type="Proteomes" id="UP001208912"/>
    </source>
</evidence>
<keyword evidence="5" id="KW-1185">Reference proteome</keyword>
<keyword evidence="1" id="KW-0812">Transmembrane</keyword>
<feature type="transmembrane region" description="Helical" evidence="1">
    <location>
        <begin position="56"/>
        <end position="75"/>
    </location>
</feature>
<name>A0AAW5VKD8_9LEPT</name>
<feature type="transmembrane region" description="Helical" evidence="1">
    <location>
        <begin position="155"/>
        <end position="173"/>
    </location>
</feature>
<sequence length="214" mass="25224">MSVPTRKSNKVQKVSTIASRMEMIRDLFYSPMSAFESYYHKTDLGGRDLWLAHLQLILLAPIAKFFGNLIQILLFKVSTVDEETKLTYTQGMLTLFFFYLGFYLVIRLVDSFRMYHQMRDRTKDWEGPEPHVFMISFLPFSATAIFWIFPAPIPLLGLGVGFLYSLHLAYYYLSHRREWTSLDFLFFLMKVVLFFLVLVSVPLFIYNLVRTVLF</sequence>
<comment type="caution">
    <text evidence="3">The sequence shown here is derived from an EMBL/GenBank/DDBJ whole genome shotgun (WGS) entry which is preliminary data.</text>
</comment>
<feature type="transmembrane region" description="Helical" evidence="1">
    <location>
        <begin position="185"/>
        <end position="209"/>
    </location>
</feature>
<dbReference type="Proteomes" id="UP001208912">
    <property type="component" value="Unassembled WGS sequence"/>
</dbReference>
<evidence type="ECO:0000313" key="3">
    <source>
        <dbReference type="EMBL" id="MCW7531614.1"/>
    </source>
</evidence>
<feature type="transmembrane region" description="Helical" evidence="1">
    <location>
        <begin position="130"/>
        <end position="149"/>
    </location>
</feature>
<dbReference type="Proteomes" id="UP001208540">
    <property type="component" value="Unassembled WGS sequence"/>
</dbReference>
<dbReference type="AlphaFoldDB" id="A0AAW5VKD8"/>